<evidence type="ECO:0000259" key="12">
    <source>
        <dbReference type="Pfam" id="PF16900"/>
    </source>
</evidence>
<evidence type="ECO:0000256" key="6">
    <source>
        <dbReference type="ARBA" id="ARBA00022771"/>
    </source>
</evidence>
<dbReference type="InterPro" id="IPR031657">
    <property type="entry name" value="REPA_OB_2"/>
</dbReference>
<dbReference type="CDD" id="cd04475">
    <property type="entry name" value="RPA1_DBD_B"/>
    <property type="match status" value="1"/>
</dbReference>
<keyword evidence="8" id="KW-0238">DNA-binding</keyword>
<dbReference type="PANTHER" id="PTHR47165">
    <property type="entry name" value="OS03G0429900 PROTEIN"/>
    <property type="match status" value="1"/>
</dbReference>
<dbReference type="EMBL" id="JACMRX010000006">
    <property type="protein sequence ID" value="KAF7988167.1"/>
    <property type="molecule type" value="Genomic_DNA"/>
</dbReference>
<evidence type="ECO:0000259" key="11">
    <source>
        <dbReference type="Pfam" id="PF08646"/>
    </source>
</evidence>
<dbReference type="Pfam" id="PF04057">
    <property type="entry name" value="Rep-A_N"/>
    <property type="match status" value="1"/>
</dbReference>
<sequence length="609" mass="70102">MISLRRGSIERILRGEQVANTTVQVLDIVKIPSTDGDSYHYRLEISDGEFKYSFAALSQSLNHLVKDNIIDLLAIVKLDEYFMLRRNINQGRPDNVIIIFSLNVLVKGDRVQYIIGQPKKYVCSFISAYDQLNSLIPPKKNIGVEKEACSPPKIPRIEEKKLNSSKADSSSAKIKPDNEKSLIFMAGKTLKPICDLDDSSRNWVIKAKVVSKFPVMIWTKANGSSGPMFSFNLFDESGAIRVRAYNNEVNQFNDVFQEGQYYFVADAQVMKITDRKNNTTNHLYDMKLMPHTKVTLCNVEEEVEEVSTIIKKYKYMPLENINELVGVKINDYVDVLCVIKNIDKVQEVTKKTGSLFNKRNVILIDQSRAEITLTLWGQHAVEFKANNGDIIEIKNSKVGEYYYSRTLSGKRNLMTLNPDIPEAKSLRKWYEIYSWCSLTEGINKSLQSIYKMPEPFISKVEIKFIDKENIINKTCPSKDCLEKVFQKNGKYTCFMCKTNWDNYEPRLSAKLTVCDWSSVIYTVAPNDVVEKIIGLSAVEVDQLQRDDKNKIIKKLADVSYQPYQLKMRIKYEQNSYPQLDVTVVDANPVNYKTYNTYLLERIKNHMRNK</sequence>
<evidence type="ECO:0000313" key="13">
    <source>
        <dbReference type="EMBL" id="KAF7988167.1"/>
    </source>
</evidence>
<dbReference type="SUPFAM" id="SSF50249">
    <property type="entry name" value="Nucleic acid-binding proteins"/>
    <property type="match status" value="4"/>
</dbReference>
<evidence type="ECO:0000256" key="7">
    <source>
        <dbReference type="ARBA" id="ARBA00022833"/>
    </source>
</evidence>
<keyword evidence="14" id="KW-1185">Reference proteome</keyword>
<dbReference type="InterPro" id="IPR013955">
    <property type="entry name" value="Rep_factor-A_C"/>
</dbReference>
<gene>
    <name evidence="13" type="ORF">HCN44_007661</name>
</gene>
<keyword evidence="5" id="KW-0479">Metal-binding</keyword>
<dbReference type="CDD" id="cd04476">
    <property type="entry name" value="RPA1_DBD_C"/>
    <property type="match status" value="1"/>
</dbReference>
<dbReference type="OrthoDB" id="1751331at2759"/>
<evidence type="ECO:0000256" key="3">
    <source>
        <dbReference type="ARBA" id="ARBA00019850"/>
    </source>
</evidence>
<evidence type="ECO:0000256" key="9">
    <source>
        <dbReference type="ARBA" id="ARBA00023242"/>
    </source>
</evidence>
<dbReference type="Pfam" id="PF16900">
    <property type="entry name" value="REPA_OB_2"/>
    <property type="match status" value="1"/>
</dbReference>
<reference evidence="13 14" key="1">
    <citation type="submission" date="2020-08" db="EMBL/GenBank/DDBJ databases">
        <title>Aphidius gifuensis genome sequencing and assembly.</title>
        <authorList>
            <person name="Du Z."/>
        </authorList>
    </citation>
    <scope>NUCLEOTIDE SEQUENCE [LARGE SCALE GENOMIC DNA]</scope>
    <source>
        <strain evidence="13">YNYX2018</strain>
        <tissue evidence="13">Adults</tissue>
    </source>
</reference>
<evidence type="ECO:0000313" key="14">
    <source>
        <dbReference type="Proteomes" id="UP000639338"/>
    </source>
</evidence>
<dbReference type="Pfam" id="PF08646">
    <property type="entry name" value="Rep_fac-A_C"/>
    <property type="match status" value="1"/>
</dbReference>
<dbReference type="PANTHER" id="PTHR47165:SF4">
    <property type="entry name" value="OS03G0429900 PROTEIN"/>
    <property type="match status" value="1"/>
</dbReference>
<dbReference type="GO" id="GO:0005634">
    <property type="term" value="C:nucleus"/>
    <property type="evidence" value="ECO:0007669"/>
    <property type="project" value="UniProtKB-SubCell"/>
</dbReference>
<evidence type="ECO:0000256" key="8">
    <source>
        <dbReference type="ARBA" id="ARBA00023125"/>
    </source>
</evidence>
<evidence type="ECO:0000256" key="1">
    <source>
        <dbReference type="ARBA" id="ARBA00004123"/>
    </source>
</evidence>
<accession>A0A834XJY7</accession>
<evidence type="ECO:0000256" key="2">
    <source>
        <dbReference type="ARBA" id="ARBA00005690"/>
    </source>
</evidence>
<comment type="similarity">
    <text evidence="2">Belongs to the replication factor A protein 1 family.</text>
</comment>
<dbReference type="InterPro" id="IPR007199">
    <property type="entry name" value="Rep_factor-A_N"/>
</dbReference>
<dbReference type="Gene3D" id="2.40.50.140">
    <property type="entry name" value="Nucleic acid-binding proteins"/>
    <property type="match status" value="4"/>
</dbReference>
<dbReference type="FunFam" id="2.40.50.140:FF:000041">
    <property type="entry name" value="Replication protein A subunit"/>
    <property type="match status" value="1"/>
</dbReference>
<dbReference type="GO" id="GO:0008270">
    <property type="term" value="F:zinc ion binding"/>
    <property type="evidence" value="ECO:0007669"/>
    <property type="project" value="UniProtKB-KW"/>
</dbReference>
<dbReference type="GO" id="GO:0006260">
    <property type="term" value="P:DNA replication"/>
    <property type="evidence" value="ECO:0007669"/>
    <property type="project" value="UniProtKB-KW"/>
</dbReference>
<dbReference type="InterPro" id="IPR012340">
    <property type="entry name" value="NA-bd_OB-fold"/>
</dbReference>
<evidence type="ECO:0000256" key="5">
    <source>
        <dbReference type="ARBA" id="ARBA00022723"/>
    </source>
</evidence>
<name>A0A834XJY7_APHGI</name>
<keyword evidence="9" id="KW-0539">Nucleus</keyword>
<protein>
    <recommendedName>
        <fullName evidence="3">Replication protein A 70 kDa DNA-binding subunit</fullName>
    </recommendedName>
</protein>
<feature type="domain" description="Replication factor A C-terminal" evidence="11">
    <location>
        <begin position="459"/>
        <end position="598"/>
    </location>
</feature>
<feature type="domain" description="Replication protein A OB" evidence="12">
    <location>
        <begin position="321"/>
        <end position="408"/>
    </location>
</feature>
<comment type="subcellular location">
    <subcellularLocation>
        <location evidence="1">Nucleus</location>
    </subcellularLocation>
</comment>
<evidence type="ECO:0000259" key="10">
    <source>
        <dbReference type="Pfam" id="PF04057"/>
    </source>
</evidence>
<evidence type="ECO:0000256" key="4">
    <source>
        <dbReference type="ARBA" id="ARBA00022705"/>
    </source>
</evidence>
<dbReference type="InterPro" id="IPR047192">
    <property type="entry name" value="Euk_RPA1_DBD_C"/>
</dbReference>
<keyword evidence="7" id="KW-0862">Zinc</keyword>
<organism evidence="13 14">
    <name type="scientific">Aphidius gifuensis</name>
    <name type="common">Parasitoid wasp</name>
    <dbReference type="NCBI Taxonomy" id="684658"/>
    <lineage>
        <taxon>Eukaryota</taxon>
        <taxon>Metazoa</taxon>
        <taxon>Ecdysozoa</taxon>
        <taxon>Arthropoda</taxon>
        <taxon>Hexapoda</taxon>
        <taxon>Insecta</taxon>
        <taxon>Pterygota</taxon>
        <taxon>Neoptera</taxon>
        <taxon>Endopterygota</taxon>
        <taxon>Hymenoptera</taxon>
        <taxon>Apocrita</taxon>
        <taxon>Ichneumonoidea</taxon>
        <taxon>Braconidae</taxon>
        <taxon>Aphidiinae</taxon>
        <taxon>Aphidius</taxon>
    </lineage>
</organism>
<keyword evidence="6" id="KW-0863">Zinc-finger</keyword>
<keyword evidence="4" id="KW-0235">DNA replication</keyword>
<dbReference type="AlphaFoldDB" id="A0A834XJY7"/>
<proteinExistence type="inferred from homology"/>
<dbReference type="Proteomes" id="UP000639338">
    <property type="component" value="Unassembled WGS sequence"/>
</dbReference>
<feature type="domain" description="Replication factor-A protein 1 N-terminal" evidence="10">
    <location>
        <begin position="6"/>
        <end position="106"/>
    </location>
</feature>
<dbReference type="GO" id="GO:0003677">
    <property type="term" value="F:DNA binding"/>
    <property type="evidence" value="ECO:0007669"/>
    <property type="project" value="UniProtKB-KW"/>
</dbReference>
<comment type="caution">
    <text evidence="13">The sequence shown here is derived from an EMBL/GenBank/DDBJ whole genome shotgun (WGS) entry which is preliminary data.</text>
</comment>
<dbReference type="FunFam" id="2.40.50.140:FF:000064">
    <property type="entry name" value="Replication protein A subunit"/>
    <property type="match status" value="1"/>
</dbReference>